<protein>
    <submittedName>
        <fullName evidence="4">DNA-processing protein DprA</fullName>
    </submittedName>
</protein>
<accession>A0ABT4CTU9</accession>
<dbReference type="PANTHER" id="PTHR43022">
    <property type="entry name" value="PROTEIN SMF"/>
    <property type="match status" value="1"/>
</dbReference>
<dbReference type="EMBL" id="JAPQES010000007">
    <property type="protein sequence ID" value="MCY6372500.1"/>
    <property type="molecule type" value="Genomic_DNA"/>
</dbReference>
<keyword evidence="5" id="KW-1185">Reference proteome</keyword>
<evidence type="ECO:0000259" key="3">
    <source>
        <dbReference type="Pfam" id="PF17782"/>
    </source>
</evidence>
<sequence length="360" mass="41196">MNDYELWFAIANLSYRTKRKLLENFKNIQNLWYRSVVNEKSNELDINTLKILKKAWNKEKIDFIKNEIEKNEINTVVITEQLYPKRLKIYDDAPYMLFYKGNIEKLNQKYNVSIVGSRKCTNYGINVSNIISESLCKNNINIISGMARGIDSIVHQKCIAKISYTCAVLGSGLDIVYPKDNLRLYNEILHHNGCIISQFIPGTKPYSYNFPIRNKIISGLSDLVIVVEAGKKSGSLITASAALEQGKDVIAVPGNIFSSQSVGTNHLIKDGAYVLTNIEDIYELLHINNIKENLVKQMKMSNIEQRVYKYINTNPIHIDDISRLTNIDIKKLYEVLLNLQLNEEIVSLSGNYYVKNVKEI</sequence>
<dbReference type="RefSeq" id="WP_268051503.1">
    <property type="nucleotide sequence ID" value="NZ_JAPQES010000007.1"/>
</dbReference>
<dbReference type="NCBIfam" id="TIGR00732">
    <property type="entry name" value="dprA"/>
    <property type="match status" value="1"/>
</dbReference>
<comment type="similarity">
    <text evidence="1">Belongs to the DprA/Smf family.</text>
</comment>
<dbReference type="PANTHER" id="PTHR43022:SF1">
    <property type="entry name" value="PROTEIN SMF"/>
    <property type="match status" value="1"/>
</dbReference>
<comment type="caution">
    <text evidence="4">The sequence shown here is derived from an EMBL/GenBank/DDBJ whole genome shotgun (WGS) entry which is preliminary data.</text>
</comment>
<dbReference type="InterPro" id="IPR036388">
    <property type="entry name" value="WH-like_DNA-bd_sf"/>
</dbReference>
<gene>
    <name evidence="4" type="primary">dprA</name>
    <name evidence="4" type="ORF">OXH55_17870</name>
</gene>
<proteinExistence type="inferred from homology"/>
<evidence type="ECO:0000313" key="5">
    <source>
        <dbReference type="Proteomes" id="UP001079657"/>
    </source>
</evidence>
<dbReference type="Pfam" id="PF02481">
    <property type="entry name" value="DNA_processg_A"/>
    <property type="match status" value="1"/>
</dbReference>
<dbReference type="Proteomes" id="UP001079657">
    <property type="component" value="Unassembled WGS sequence"/>
</dbReference>
<reference evidence="4" key="1">
    <citation type="submission" date="2022-12" db="EMBL/GenBank/DDBJ databases">
        <authorList>
            <person name="Wang J."/>
        </authorList>
    </citation>
    <scope>NUCLEOTIDE SEQUENCE</scope>
    <source>
        <strain evidence="4">HY-42-06</strain>
    </source>
</reference>
<evidence type="ECO:0000313" key="4">
    <source>
        <dbReference type="EMBL" id="MCY6372500.1"/>
    </source>
</evidence>
<feature type="domain" description="DprA winged helix" evidence="3">
    <location>
        <begin position="303"/>
        <end position="351"/>
    </location>
</feature>
<dbReference type="InterPro" id="IPR057666">
    <property type="entry name" value="DrpA_SLOG"/>
</dbReference>
<dbReference type="Pfam" id="PF17782">
    <property type="entry name" value="WHD_DprA"/>
    <property type="match status" value="1"/>
</dbReference>
<organism evidence="4 5">
    <name type="scientific">Clostridium ganghwense</name>
    <dbReference type="NCBI Taxonomy" id="312089"/>
    <lineage>
        <taxon>Bacteria</taxon>
        <taxon>Bacillati</taxon>
        <taxon>Bacillota</taxon>
        <taxon>Clostridia</taxon>
        <taxon>Eubacteriales</taxon>
        <taxon>Clostridiaceae</taxon>
        <taxon>Clostridium</taxon>
    </lineage>
</organism>
<name>A0ABT4CTU9_9CLOT</name>
<dbReference type="InterPro" id="IPR003488">
    <property type="entry name" value="DprA"/>
</dbReference>
<dbReference type="SUPFAM" id="SSF102405">
    <property type="entry name" value="MCP/YpsA-like"/>
    <property type="match status" value="1"/>
</dbReference>
<feature type="domain" description="Smf/DprA SLOG" evidence="2">
    <location>
        <begin position="75"/>
        <end position="285"/>
    </location>
</feature>
<dbReference type="Gene3D" id="3.40.50.450">
    <property type="match status" value="1"/>
</dbReference>
<evidence type="ECO:0000256" key="1">
    <source>
        <dbReference type="ARBA" id="ARBA00006525"/>
    </source>
</evidence>
<dbReference type="Gene3D" id="1.10.10.10">
    <property type="entry name" value="Winged helix-like DNA-binding domain superfamily/Winged helix DNA-binding domain"/>
    <property type="match status" value="1"/>
</dbReference>
<evidence type="ECO:0000259" key="2">
    <source>
        <dbReference type="Pfam" id="PF02481"/>
    </source>
</evidence>
<dbReference type="InterPro" id="IPR041614">
    <property type="entry name" value="DprA_WH"/>
</dbReference>